<feature type="transmembrane region" description="Helical" evidence="7">
    <location>
        <begin position="116"/>
        <end position="134"/>
    </location>
</feature>
<feature type="transmembrane region" description="Helical" evidence="7">
    <location>
        <begin position="230"/>
        <end position="249"/>
    </location>
</feature>
<evidence type="ECO:0000259" key="8">
    <source>
        <dbReference type="Pfam" id="PF06738"/>
    </source>
</evidence>
<keyword evidence="10" id="KW-1185">Reference proteome</keyword>
<dbReference type="GO" id="GO:0015744">
    <property type="term" value="P:succinate transport"/>
    <property type="evidence" value="ECO:0007669"/>
    <property type="project" value="TreeGrafter"/>
</dbReference>
<organism evidence="9 10">
    <name type="scientific">Inconstantimicrobium porci</name>
    <dbReference type="NCBI Taxonomy" id="2652291"/>
    <lineage>
        <taxon>Bacteria</taxon>
        <taxon>Bacillati</taxon>
        <taxon>Bacillota</taxon>
        <taxon>Clostridia</taxon>
        <taxon>Eubacteriales</taxon>
        <taxon>Clostridiaceae</taxon>
        <taxon>Inconstantimicrobium</taxon>
    </lineage>
</organism>
<comment type="caution">
    <text evidence="9">The sequence shown here is derived from an EMBL/GenBank/DDBJ whole genome shotgun (WGS) entry which is preliminary data.</text>
</comment>
<evidence type="ECO:0000256" key="3">
    <source>
        <dbReference type="ARBA" id="ARBA00022692"/>
    </source>
</evidence>
<dbReference type="Pfam" id="PF06738">
    <property type="entry name" value="ThrE"/>
    <property type="match status" value="1"/>
</dbReference>
<evidence type="ECO:0000313" key="9">
    <source>
        <dbReference type="EMBL" id="MSR89947.1"/>
    </source>
</evidence>
<keyword evidence="2" id="KW-1003">Cell membrane</keyword>
<evidence type="ECO:0000256" key="7">
    <source>
        <dbReference type="SAM" id="Phobius"/>
    </source>
</evidence>
<evidence type="ECO:0000256" key="1">
    <source>
        <dbReference type="ARBA" id="ARBA00004651"/>
    </source>
</evidence>
<dbReference type="RefSeq" id="WP_154529830.1">
    <property type="nucleotide sequence ID" value="NZ_JAQXTV010000132.1"/>
</dbReference>
<feature type="domain" description="Threonine/serine exporter-like N-terminal" evidence="8">
    <location>
        <begin position="10"/>
        <end position="247"/>
    </location>
</feature>
<keyword evidence="4 7" id="KW-1133">Transmembrane helix</keyword>
<dbReference type="InterPro" id="IPR010619">
    <property type="entry name" value="ThrE-like_N"/>
</dbReference>
<feature type="transmembrane region" description="Helical" evidence="7">
    <location>
        <begin position="140"/>
        <end position="158"/>
    </location>
</feature>
<evidence type="ECO:0000256" key="5">
    <source>
        <dbReference type="ARBA" id="ARBA00023136"/>
    </source>
</evidence>
<dbReference type="Proteomes" id="UP000460287">
    <property type="component" value="Unassembled WGS sequence"/>
</dbReference>
<evidence type="ECO:0000256" key="6">
    <source>
        <dbReference type="ARBA" id="ARBA00034125"/>
    </source>
</evidence>
<evidence type="ECO:0000256" key="4">
    <source>
        <dbReference type="ARBA" id="ARBA00022989"/>
    </source>
</evidence>
<gene>
    <name evidence="9" type="ORF">FYJ33_00610</name>
</gene>
<dbReference type="PANTHER" id="PTHR34390:SF2">
    <property type="entry name" value="SUCCINATE TRANSPORTER SUBUNIT YJJP-RELATED"/>
    <property type="match status" value="1"/>
</dbReference>
<evidence type="ECO:0000313" key="10">
    <source>
        <dbReference type="Proteomes" id="UP000460287"/>
    </source>
</evidence>
<comment type="subcellular location">
    <subcellularLocation>
        <location evidence="1">Cell membrane</location>
        <topology evidence="1">Multi-pass membrane protein</topology>
    </subcellularLocation>
</comment>
<dbReference type="PANTHER" id="PTHR34390">
    <property type="entry name" value="UPF0442 PROTEIN YJJB-RELATED"/>
    <property type="match status" value="1"/>
</dbReference>
<protein>
    <submittedName>
        <fullName evidence="9">Threonine/serine exporter family protein</fullName>
    </submittedName>
</protein>
<reference evidence="9 10" key="1">
    <citation type="submission" date="2019-08" db="EMBL/GenBank/DDBJ databases">
        <title>In-depth cultivation of the pig gut microbiome towards novel bacterial diversity and tailored functional studies.</title>
        <authorList>
            <person name="Wylensek D."/>
            <person name="Hitch T.C.A."/>
            <person name="Clavel T."/>
        </authorList>
    </citation>
    <scope>NUCLEOTIDE SEQUENCE [LARGE SCALE GENOMIC DNA]</scope>
    <source>
        <strain evidence="9 10">WCA-383-APC-5B</strain>
    </source>
</reference>
<dbReference type="EMBL" id="VULX01000001">
    <property type="protein sequence ID" value="MSR89947.1"/>
    <property type="molecule type" value="Genomic_DNA"/>
</dbReference>
<dbReference type="AlphaFoldDB" id="A0A7X2MVR1"/>
<feature type="transmembrane region" description="Helical" evidence="7">
    <location>
        <begin position="165"/>
        <end position="185"/>
    </location>
</feature>
<dbReference type="GO" id="GO:0022857">
    <property type="term" value="F:transmembrane transporter activity"/>
    <property type="evidence" value="ECO:0007669"/>
    <property type="project" value="InterPro"/>
</dbReference>
<proteinExistence type="inferred from homology"/>
<feature type="transmembrane region" description="Helical" evidence="7">
    <location>
        <begin position="191"/>
        <end position="209"/>
    </location>
</feature>
<keyword evidence="3 7" id="KW-0812">Transmembrane</keyword>
<keyword evidence="5 7" id="KW-0472">Membrane</keyword>
<evidence type="ECO:0000256" key="2">
    <source>
        <dbReference type="ARBA" id="ARBA00022475"/>
    </source>
</evidence>
<name>A0A7X2MVR1_9CLOT</name>
<accession>A0A7X2MVR1</accession>
<dbReference type="GO" id="GO:0005886">
    <property type="term" value="C:plasma membrane"/>
    <property type="evidence" value="ECO:0007669"/>
    <property type="project" value="UniProtKB-SubCell"/>
</dbReference>
<sequence length="257" mass="27765">MSINKILAVASYAGQIILESGGETYRVEETITRICSSYGLQDAESYVTPTGIICSASNENNDTISMVKRVTNRSVNLERIDLVNELSRTIEVNKIPVEKLKQELDIISKSPRYPNYIDVLFSAVAASGFTFLFGGDIKDVICSFLIGIVIKFTANLFGRLNINQFFVNSICGGISALMALIFMQFKLGSNLDTIIIGSIMLLVPGLSITNAIRDTIAGDLVSGLSRAADAFLVAVSIAVGTGSVLSLWMKYIGGRIL</sequence>
<comment type="similarity">
    <text evidence="6">Belongs to the ThrE exporter (TC 2.A.79) family.</text>
</comment>
<dbReference type="InterPro" id="IPR050539">
    <property type="entry name" value="ThrE_Dicarb/AminoAcid_Exp"/>
</dbReference>